<sequence length="192" mass="20481">MPRPLSEEKRKAVLAAATRTIAAQGLGVSTAAIAKEAGVAAGSLFVYFETKSVLLNELYLALKAEMGSAAVAGLPAEGETRELVQHMWTQWLAWAATNPEKRSTLAQLQVAEEITEDSHRFVSDSQRVMAGLIERARSAGPMGDAPLGFVLTLATAIADATMDAMIREPAHADDRSAVAFEALWRMLTGPTS</sequence>
<feature type="domain" description="HTH tetR-type" evidence="3">
    <location>
        <begin position="7"/>
        <end position="66"/>
    </location>
</feature>
<reference evidence="4" key="1">
    <citation type="journal article" date="2014" name="Int. J. Syst. Evol. Microbiol.">
        <title>Complete genome sequence of Corynebacterium casei LMG S-19264T (=DSM 44701T), isolated from a smear-ripened cheese.</title>
        <authorList>
            <consortium name="US DOE Joint Genome Institute (JGI-PGF)"/>
            <person name="Walter F."/>
            <person name="Albersmeier A."/>
            <person name="Kalinowski J."/>
            <person name="Ruckert C."/>
        </authorList>
    </citation>
    <scope>NUCLEOTIDE SEQUENCE</scope>
    <source>
        <strain evidence="4">JCM 19831</strain>
    </source>
</reference>
<dbReference type="Gene3D" id="1.10.357.10">
    <property type="entry name" value="Tetracycline Repressor, domain 2"/>
    <property type="match status" value="1"/>
</dbReference>
<accession>A0A917UHK7</accession>
<dbReference type="AlphaFoldDB" id="A0A917UHK7"/>
<dbReference type="InterPro" id="IPR001647">
    <property type="entry name" value="HTH_TetR"/>
</dbReference>
<keyword evidence="5" id="KW-1185">Reference proteome</keyword>
<feature type="DNA-binding region" description="H-T-H motif" evidence="2">
    <location>
        <begin position="29"/>
        <end position="48"/>
    </location>
</feature>
<dbReference type="SUPFAM" id="SSF46689">
    <property type="entry name" value="Homeodomain-like"/>
    <property type="match status" value="1"/>
</dbReference>
<gene>
    <name evidence="4" type="primary">yhgD</name>
    <name evidence="4" type="ORF">GCM10007977_109370</name>
</gene>
<protein>
    <submittedName>
        <fullName evidence="4">TetR family transcriptional regulator</fullName>
    </submittedName>
</protein>
<organism evidence="4 5">
    <name type="scientific">Dactylosporangium sucinum</name>
    <dbReference type="NCBI Taxonomy" id="1424081"/>
    <lineage>
        <taxon>Bacteria</taxon>
        <taxon>Bacillati</taxon>
        <taxon>Actinomycetota</taxon>
        <taxon>Actinomycetes</taxon>
        <taxon>Micromonosporales</taxon>
        <taxon>Micromonosporaceae</taxon>
        <taxon>Dactylosporangium</taxon>
    </lineage>
</organism>
<evidence type="ECO:0000256" key="2">
    <source>
        <dbReference type="PROSITE-ProRule" id="PRU00335"/>
    </source>
</evidence>
<dbReference type="PRINTS" id="PR00455">
    <property type="entry name" value="HTHTETR"/>
</dbReference>
<dbReference type="PANTHER" id="PTHR30055:SF222">
    <property type="entry name" value="REGULATORY PROTEIN"/>
    <property type="match status" value="1"/>
</dbReference>
<dbReference type="PANTHER" id="PTHR30055">
    <property type="entry name" value="HTH-TYPE TRANSCRIPTIONAL REGULATOR RUTR"/>
    <property type="match status" value="1"/>
</dbReference>
<dbReference type="EMBL" id="BMPI01000130">
    <property type="protein sequence ID" value="GGM89485.1"/>
    <property type="molecule type" value="Genomic_DNA"/>
</dbReference>
<dbReference type="RefSeq" id="WP_190258065.1">
    <property type="nucleotide sequence ID" value="NZ_BMPI01000130.1"/>
</dbReference>
<name>A0A917UHK7_9ACTN</name>
<evidence type="ECO:0000256" key="1">
    <source>
        <dbReference type="ARBA" id="ARBA00023125"/>
    </source>
</evidence>
<dbReference type="InterPro" id="IPR009057">
    <property type="entry name" value="Homeodomain-like_sf"/>
</dbReference>
<proteinExistence type="predicted"/>
<dbReference type="Pfam" id="PF00440">
    <property type="entry name" value="TetR_N"/>
    <property type="match status" value="1"/>
</dbReference>
<dbReference type="GO" id="GO:0006355">
    <property type="term" value="P:regulation of DNA-templated transcription"/>
    <property type="evidence" value="ECO:0007669"/>
    <property type="project" value="UniProtKB-ARBA"/>
</dbReference>
<keyword evidence="1 2" id="KW-0238">DNA-binding</keyword>
<dbReference type="PROSITE" id="PS50977">
    <property type="entry name" value="HTH_TETR_2"/>
    <property type="match status" value="1"/>
</dbReference>
<evidence type="ECO:0000313" key="4">
    <source>
        <dbReference type="EMBL" id="GGM89485.1"/>
    </source>
</evidence>
<comment type="caution">
    <text evidence="4">The sequence shown here is derived from an EMBL/GenBank/DDBJ whole genome shotgun (WGS) entry which is preliminary data.</text>
</comment>
<dbReference type="PROSITE" id="PS01081">
    <property type="entry name" value="HTH_TETR_1"/>
    <property type="match status" value="1"/>
</dbReference>
<dbReference type="Proteomes" id="UP000642070">
    <property type="component" value="Unassembled WGS sequence"/>
</dbReference>
<evidence type="ECO:0000259" key="3">
    <source>
        <dbReference type="PROSITE" id="PS50977"/>
    </source>
</evidence>
<evidence type="ECO:0000313" key="5">
    <source>
        <dbReference type="Proteomes" id="UP000642070"/>
    </source>
</evidence>
<dbReference type="InterPro" id="IPR050109">
    <property type="entry name" value="HTH-type_TetR-like_transc_reg"/>
</dbReference>
<dbReference type="InterPro" id="IPR023772">
    <property type="entry name" value="DNA-bd_HTH_TetR-type_CS"/>
</dbReference>
<dbReference type="GO" id="GO:0003677">
    <property type="term" value="F:DNA binding"/>
    <property type="evidence" value="ECO:0007669"/>
    <property type="project" value="UniProtKB-UniRule"/>
</dbReference>
<reference evidence="4" key="2">
    <citation type="submission" date="2020-09" db="EMBL/GenBank/DDBJ databases">
        <authorList>
            <person name="Sun Q."/>
            <person name="Ohkuma M."/>
        </authorList>
    </citation>
    <scope>NUCLEOTIDE SEQUENCE</scope>
    <source>
        <strain evidence="4">JCM 19831</strain>
    </source>
</reference>